<dbReference type="SUPFAM" id="SSF54160">
    <property type="entry name" value="Chromo domain-like"/>
    <property type="match status" value="1"/>
</dbReference>
<dbReference type="GO" id="GO:0005634">
    <property type="term" value="C:nucleus"/>
    <property type="evidence" value="ECO:0007669"/>
    <property type="project" value="UniProtKB-SubCell"/>
</dbReference>
<organism evidence="9 10">
    <name type="scientific">Chrysophaeum taylorii</name>
    <dbReference type="NCBI Taxonomy" id="2483200"/>
    <lineage>
        <taxon>Eukaryota</taxon>
        <taxon>Sar</taxon>
        <taxon>Stramenopiles</taxon>
        <taxon>Ochrophyta</taxon>
        <taxon>Pelagophyceae</taxon>
        <taxon>Pelagomonadales</taxon>
        <taxon>Pelagomonadaceae</taxon>
        <taxon>Chrysophaeum</taxon>
    </lineage>
</organism>
<dbReference type="Proteomes" id="UP001230188">
    <property type="component" value="Unassembled WGS sequence"/>
</dbReference>
<evidence type="ECO:0000256" key="1">
    <source>
        <dbReference type="ARBA" id="ARBA00004123"/>
    </source>
</evidence>
<evidence type="ECO:0000256" key="4">
    <source>
        <dbReference type="ARBA" id="ARBA00023163"/>
    </source>
</evidence>
<dbReference type="InterPro" id="IPR026541">
    <property type="entry name" value="MRG_dom"/>
</dbReference>
<accession>A0AAD7UHL9</accession>
<dbReference type="Gene3D" id="1.10.274.30">
    <property type="entry name" value="MRG domain"/>
    <property type="match status" value="1"/>
</dbReference>
<dbReference type="InterPro" id="IPR038217">
    <property type="entry name" value="MRG_C_sf"/>
</dbReference>
<gene>
    <name evidence="9" type="ORF">CTAYLR_008632</name>
</gene>
<evidence type="ECO:0008006" key="11">
    <source>
        <dbReference type="Google" id="ProtNLM"/>
    </source>
</evidence>
<dbReference type="Gene3D" id="2.30.30.140">
    <property type="match status" value="1"/>
</dbReference>
<proteinExistence type="predicted"/>
<sequence length="244" mass="28783">MLWAVGDEIECQVEGEWYPVKILKCGKGGYLVHFKGWNARHDAWVEASRLKSDEPPAKRMRETARIKLPLPRELKEQLVSDWEQITLEPRKWVPLPRSPTVREIVESFVLAKREQRWHTFGDAILEYFNKALPKILLYRYEREQFDRVKSGLDASGVYGAEHLVRLFAKLPELLVMTNLGPQDLQQTKAKLADFCKHLVKNKSAFFLPTYELREKLLEDDDDEDDDDDQGRRRRRREEEEEEDS</sequence>
<feature type="region of interest" description="Disordered" evidence="6">
    <location>
        <begin position="217"/>
        <end position="244"/>
    </location>
</feature>
<dbReference type="PANTHER" id="PTHR10880:SF15">
    <property type="entry name" value="MSL COMPLEX SUBUNIT 3"/>
    <property type="match status" value="1"/>
</dbReference>
<keyword evidence="4" id="KW-0804">Transcription</keyword>
<comment type="caution">
    <text evidence="9">The sequence shown here is derived from an EMBL/GenBank/DDBJ whole genome shotgun (WGS) entry which is preliminary data.</text>
</comment>
<evidence type="ECO:0000259" key="7">
    <source>
        <dbReference type="Pfam" id="PF05712"/>
    </source>
</evidence>
<dbReference type="Pfam" id="PF05712">
    <property type="entry name" value="MRG"/>
    <property type="match status" value="1"/>
</dbReference>
<keyword evidence="2" id="KW-0156">Chromatin regulator</keyword>
<feature type="domain" description="Tudor-knot" evidence="8">
    <location>
        <begin position="8"/>
        <end position="51"/>
    </location>
</feature>
<name>A0AAD7UHL9_9STRA</name>
<protein>
    <recommendedName>
        <fullName evidence="11">MRG domain-containing protein</fullName>
    </recommendedName>
</protein>
<evidence type="ECO:0000256" key="5">
    <source>
        <dbReference type="ARBA" id="ARBA00023242"/>
    </source>
</evidence>
<evidence type="ECO:0000256" key="6">
    <source>
        <dbReference type="SAM" id="MobiDB-lite"/>
    </source>
</evidence>
<dbReference type="GO" id="GO:0006355">
    <property type="term" value="P:regulation of DNA-templated transcription"/>
    <property type="evidence" value="ECO:0007669"/>
    <property type="project" value="InterPro"/>
</dbReference>
<evidence type="ECO:0000259" key="8">
    <source>
        <dbReference type="Pfam" id="PF11717"/>
    </source>
</evidence>
<comment type="subcellular location">
    <subcellularLocation>
        <location evidence="1">Nucleus</location>
    </subcellularLocation>
</comment>
<dbReference type="InterPro" id="IPR016197">
    <property type="entry name" value="Chromo-like_dom_sf"/>
</dbReference>
<keyword evidence="3" id="KW-0805">Transcription regulation</keyword>
<dbReference type="InterPro" id="IPR025995">
    <property type="entry name" value="Tudor-knot"/>
</dbReference>
<dbReference type="PANTHER" id="PTHR10880">
    <property type="entry name" value="MORTALITY FACTOR 4-LIKE PROTEIN"/>
    <property type="match status" value="1"/>
</dbReference>
<feature type="compositionally biased region" description="Acidic residues" evidence="6">
    <location>
        <begin position="217"/>
        <end position="228"/>
    </location>
</feature>
<dbReference type="GO" id="GO:0000123">
    <property type="term" value="C:histone acetyltransferase complex"/>
    <property type="evidence" value="ECO:0007669"/>
    <property type="project" value="TreeGrafter"/>
</dbReference>
<evidence type="ECO:0000313" key="9">
    <source>
        <dbReference type="EMBL" id="KAJ8606922.1"/>
    </source>
</evidence>
<feature type="domain" description="MRG" evidence="7">
    <location>
        <begin position="55"/>
        <end position="211"/>
    </location>
</feature>
<reference evidence="9" key="1">
    <citation type="submission" date="2023-01" db="EMBL/GenBank/DDBJ databases">
        <title>Metagenome sequencing of chrysophaentin producing Chrysophaeum taylorii.</title>
        <authorList>
            <person name="Davison J."/>
            <person name="Bewley C."/>
        </authorList>
    </citation>
    <scope>NUCLEOTIDE SEQUENCE</scope>
    <source>
        <strain evidence="9">NIES-1699</strain>
    </source>
</reference>
<keyword evidence="5" id="KW-0539">Nucleus</keyword>
<dbReference type="InterPro" id="IPR008676">
    <property type="entry name" value="MRG"/>
</dbReference>
<dbReference type="EMBL" id="JAQMWT010000240">
    <property type="protein sequence ID" value="KAJ8606922.1"/>
    <property type="molecule type" value="Genomic_DNA"/>
</dbReference>
<evidence type="ECO:0000256" key="3">
    <source>
        <dbReference type="ARBA" id="ARBA00023015"/>
    </source>
</evidence>
<dbReference type="AlphaFoldDB" id="A0AAD7UHL9"/>
<keyword evidence="10" id="KW-1185">Reference proteome</keyword>
<dbReference type="Pfam" id="PF11717">
    <property type="entry name" value="Tudor-knot"/>
    <property type="match status" value="1"/>
</dbReference>
<evidence type="ECO:0000313" key="10">
    <source>
        <dbReference type="Proteomes" id="UP001230188"/>
    </source>
</evidence>
<dbReference type="GO" id="GO:0006325">
    <property type="term" value="P:chromatin organization"/>
    <property type="evidence" value="ECO:0007669"/>
    <property type="project" value="UniProtKB-KW"/>
</dbReference>
<evidence type="ECO:0000256" key="2">
    <source>
        <dbReference type="ARBA" id="ARBA00022853"/>
    </source>
</evidence>
<dbReference type="PROSITE" id="PS51640">
    <property type="entry name" value="MRG"/>
    <property type="match status" value="1"/>
</dbReference>